<dbReference type="InterPro" id="IPR002509">
    <property type="entry name" value="NODB_dom"/>
</dbReference>
<evidence type="ECO:0000313" key="4">
    <source>
        <dbReference type="EMBL" id="KTD04642.1"/>
    </source>
</evidence>
<dbReference type="SUPFAM" id="SSF88713">
    <property type="entry name" value="Glycoside hydrolase/deacetylase"/>
    <property type="match status" value="1"/>
</dbReference>
<dbReference type="RefSeq" id="WP_238584838.1">
    <property type="nucleotide sequence ID" value="NZ_CAAAHT010000031.1"/>
</dbReference>
<dbReference type="Gene3D" id="3.20.20.370">
    <property type="entry name" value="Glycoside hydrolase/deacetylase"/>
    <property type="match status" value="1"/>
</dbReference>
<dbReference type="Pfam" id="PF01522">
    <property type="entry name" value="Polysacc_deac_1"/>
    <property type="match status" value="1"/>
</dbReference>
<dbReference type="GO" id="GO:0016810">
    <property type="term" value="F:hydrolase activity, acting on carbon-nitrogen (but not peptide) bonds"/>
    <property type="evidence" value="ECO:0007669"/>
    <property type="project" value="InterPro"/>
</dbReference>
<protein>
    <submittedName>
        <fullName evidence="4">Polysaccharide deacetylase</fullName>
    </submittedName>
</protein>
<comment type="caution">
    <text evidence="4">The sequence shown here is derived from an EMBL/GenBank/DDBJ whole genome shotgun (WGS) entry which is preliminary data.</text>
</comment>
<dbReference type="PATRIC" id="fig|453.4.peg.115"/>
<sequence length="302" mass="34701">MWKKYLSVFRKKSLLCFAILGGVLSNPSFSEVREIAITIDDLPFVGSANGKASNLQREHDRFMKILQTLLDKNVPATGFVIAGSIEKGQWELLEQFQQAGFILGNHTYSHRSLNNVSAEKYIEDVDKADKILTPLMTTQKYFRYPYLAESKGEKKQKVYDYLAEHQYIIAPVTIDTKDFLFNSQLFAIPYRLREQNLNRLKQRYLAYIWSQTVRAENKAKKFSGDKPVKQILLIHANLINSYCLGDIIDLYQQHGYRFISLAEALEGTAPTLITPAEAPNEEAFEMIFQDSVLNSLFQKYKS</sequence>
<proteinExistence type="predicted"/>
<dbReference type="PROSITE" id="PS51677">
    <property type="entry name" value="NODB"/>
    <property type="match status" value="1"/>
</dbReference>
<dbReference type="AlphaFoldDB" id="A0A0W0U9I6"/>
<evidence type="ECO:0000259" key="3">
    <source>
        <dbReference type="PROSITE" id="PS51677"/>
    </source>
</evidence>
<dbReference type="InterPro" id="IPR050248">
    <property type="entry name" value="Polysacc_deacetylase_ArnD"/>
</dbReference>
<evidence type="ECO:0000313" key="5">
    <source>
        <dbReference type="Proteomes" id="UP000054698"/>
    </source>
</evidence>
<dbReference type="PANTHER" id="PTHR10587">
    <property type="entry name" value="GLYCOSYL TRANSFERASE-RELATED"/>
    <property type="match status" value="1"/>
</dbReference>
<dbReference type="PANTHER" id="PTHR10587:SF133">
    <property type="entry name" value="CHITIN DEACETYLASE 1-RELATED"/>
    <property type="match status" value="1"/>
</dbReference>
<evidence type="ECO:0000256" key="2">
    <source>
        <dbReference type="ARBA" id="ARBA00022801"/>
    </source>
</evidence>
<keyword evidence="1" id="KW-0479">Metal-binding</keyword>
<dbReference type="Proteomes" id="UP000054698">
    <property type="component" value="Unassembled WGS sequence"/>
</dbReference>
<name>A0A0W0U9I6_9GAMM</name>
<dbReference type="InterPro" id="IPR011330">
    <property type="entry name" value="Glyco_hydro/deAcase_b/a-brl"/>
</dbReference>
<dbReference type="STRING" id="453.Lfee_0100"/>
<accession>A0A0W0U9I6</accession>
<dbReference type="GO" id="GO:0005975">
    <property type="term" value="P:carbohydrate metabolic process"/>
    <property type="evidence" value="ECO:0007669"/>
    <property type="project" value="InterPro"/>
</dbReference>
<reference evidence="4 5" key="1">
    <citation type="submission" date="2015-11" db="EMBL/GenBank/DDBJ databases">
        <title>Genomic analysis of 38 Legionella species identifies large and diverse effector repertoires.</title>
        <authorList>
            <person name="Burstein D."/>
            <person name="Amaro F."/>
            <person name="Zusman T."/>
            <person name="Lifshitz Z."/>
            <person name="Cohen O."/>
            <person name="Gilbert J.A."/>
            <person name="Pupko T."/>
            <person name="Shuman H.A."/>
            <person name="Segal G."/>
        </authorList>
    </citation>
    <scope>NUCLEOTIDE SEQUENCE [LARGE SCALE GENOMIC DNA]</scope>
    <source>
        <strain evidence="4 5">WO-44C</strain>
    </source>
</reference>
<dbReference type="GO" id="GO:0016020">
    <property type="term" value="C:membrane"/>
    <property type="evidence" value="ECO:0007669"/>
    <property type="project" value="TreeGrafter"/>
</dbReference>
<dbReference type="EMBL" id="LNYB01000006">
    <property type="protein sequence ID" value="KTD04642.1"/>
    <property type="molecule type" value="Genomic_DNA"/>
</dbReference>
<keyword evidence="5" id="KW-1185">Reference proteome</keyword>
<feature type="domain" description="NodB homology" evidence="3">
    <location>
        <begin position="33"/>
        <end position="259"/>
    </location>
</feature>
<dbReference type="CDD" id="cd10960">
    <property type="entry name" value="CE4_NodB_like_1"/>
    <property type="match status" value="1"/>
</dbReference>
<organism evidence="4 5">
    <name type="scientific">Legionella feeleii</name>
    <dbReference type="NCBI Taxonomy" id="453"/>
    <lineage>
        <taxon>Bacteria</taxon>
        <taxon>Pseudomonadati</taxon>
        <taxon>Pseudomonadota</taxon>
        <taxon>Gammaproteobacteria</taxon>
        <taxon>Legionellales</taxon>
        <taxon>Legionellaceae</taxon>
        <taxon>Legionella</taxon>
    </lineage>
</organism>
<evidence type="ECO:0000256" key="1">
    <source>
        <dbReference type="ARBA" id="ARBA00022723"/>
    </source>
</evidence>
<gene>
    <name evidence="4" type="ORF">Lfee_0100</name>
</gene>
<keyword evidence="2" id="KW-0378">Hydrolase</keyword>
<dbReference type="GO" id="GO:0046872">
    <property type="term" value="F:metal ion binding"/>
    <property type="evidence" value="ECO:0007669"/>
    <property type="project" value="UniProtKB-KW"/>
</dbReference>